<dbReference type="EMBL" id="FR687359">
    <property type="protein sequence ID" value="CBW73861.1"/>
    <property type="molecule type" value="Genomic_DNA"/>
</dbReference>
<gene>
    <name evidence="1" type="ordered locus">RBRH_04052</name>
</gene>
<protein>
    <submittedName>
        <fullName evidence="1">Uncharacterized protein</fullName>
    </submittedName>
</protein>
<dbReference type="Proteomes" id="UP000007437">
    <property type="component" value="Chromosome"/>
</dbReference>
<organism evidence="1 2">
    <name type="scientific">Mycetohabitans rhizoxinica (strain DSM 19002 / CIP 109453 / HKI 454)</name>
    <name type="common">Paraburkholderia rhizoxinica</name>
    <dbReference type="NCBI Taxonomy" id="882378"/>
    <lineage>
        <taxon>Bacteria</taxon>
        <taxon>Pseudomonadati</taxon>
        <taxon>Pseudomonadota</taxon>
        <taxon>Betaproteobacteria</taxon>
        <taxon>Burkholderiales</taxon>
        <taxon>Burkholderiaceae</taxon>
        <taxon>Mycetohabitans</taxon>
    </lineage>
</organism>
<name>E5ALI8_MYCRK</name>
<reference evidence="1 2" key="1">
    <citation type="journal article" date="2011" name="J. Bacteriol.">
        <title>Complete genome sequence of Burkholderia rhizoxinica, an endosymbiont of Rhizopus microsporus.</title>
        <authorList>
            <person name="Lackner G."/>
            <person name="Moebius N."/>
            <person name="Partida-Martinez L."/>
            <person name="Hertweck C."/>
        </authorList>
    </citation>
    <scope>NUCLEOTIDE SEQUENCE [LARGE SCALE GENOMIC DNA]</scope>
    <source>
        <strain evidence="2">DSM 19002 / CIP 109453 / HKI 454</strain>
    </source>
</reference>
<sequence length="48" mass="5579">MYCLPPVFMTAYIVEPHLKSGPDPDPFICFEHAFRALRAFLRTTHRNA</sequence>
<proteinExistence type="predicted"/>
<dbReference type="KEGG" id="brh:RBRH_04052"/>
<accession>E5ALI8</accession>
<dbReference type="STRING" id="882378.RBRH_04052"/>
<evidence type="ECO:0000313" key="2">
    <source>
        <dbReference type="Proteomes" id="UP000007437"/>
    </source>
</evidence>
<dbReference type="AlphaFoldDB" id="E5ALI8"/>
<dbReference type="HOGENOM" id="CLU_3150490_0_0_4"/>
<evidence type="ECO:0000313" key="1">
    <source>
        <dbReference type="EMBL" id="CBW73861.1"/>
    </source>
</evidence>